<evidence type="ECO:0000313" key="2">
    <source>
        <dbReference type="EMBL" id="MCS4038278.1"/>
    </source>
</evidence>
<dbReference type="Gene3D" id="1.10.260.40">
    <property type="entry name" value="lambda repressor-like DNA-binding domains"/>
    <property type="match status" value="1"/>
</dbReference>
<dbReference type="AlphaFoldDB" id="A0A9X3A0I8"/>
<dbReference type="PROSITE" id="PS50943">
    <property type="entry name" value="HTH_CROC1"/>
    <property type="match status" value="1"/>
</dbReference>
<sequence>MFTDLRGVFTGSQQASPPVFTGSLGRFHKEIPASQLSRTLPKHHLHSPVFSNSVHLMHKKERLMAPERVQKIRRKAGLTQEELGEVLEVSRSAVAQWESGANRPSKVQVEILKALERELKQRNVNDWKTSIAQAGGALSLAVFLKWMKGEYE</sequence>
<evidence type="ECO:0000259" key="1">
    <source>
        <dbReference type="PROSITE" id="PS50943"/>
    </source>
</evidence>
<feature type="domain" description="HTH cro/C1-type" evidence="1">
    <location>
        <begin position="69"/>
        <end position="122"/>
    </location>
</feature>
<evidence type="ECO:0000313" key="3">
    <source>
        <dbReference type="Proteomes" id="UP001155040"/>
    </source>
</evidence>
<dbReference type="Proteomes" id="UP001155040">
    <property type="component" value="Unassembled WGS sequence"/>
</dbReference>
<keyword evidence="2" id="KW-0238">DNA-binding</keyword>
<name>A0A9X3A0I8_9BACT</name>
<comment type="caution">
    <text evidence="2">The sequence shown here is derived from an EMBL/GenBank/DDBJ whole genome shotgun (WGS) entry which is preliminary data.</text>
</comment>
<dbReference type="InterPro" id="IPR001387">
    <property type="entry name" value="Cro/C1-type_HTH"/>
</dbReference>
<proteinExistence type="predicted"/>
<dbReference type="EMBL" id="JANUBF010000052">
    <property type="protein sequence ID" value="MCS4038278.1"/>
    <property type="molecule type" value="Genomic_DNA"/>
</dbReference>
<reference evidence="2" key="1">
    <citation type="submission" date="2022-08" db="EMBL/GenBank/DDBJ databases">
        <title>Genomic Encyclopedia of Type Strains, Phase V (KMG-V): Genome sequencing to study the core and pangenomes of soil and plant-associated prokaryotes.</title>
        <authorList>
            <person name="Whitman W."/>
        </authorList>
    </citation>
    <scope>NUCLEOTIDE SEQUENCE</scope>
    <source>
        <strain evidence="2">SP3012</strain>
    </source>
</reference>
<protein>
    <submittedName>
        <fullName evidence="2">DNA-binding transcriptional regulator YiaG</fullName>
    </submittedName>
</protein>
<dbReference type="SMART" id="SM00530">
    <property type="entry name" value="HTH_XRE"/>
    <property type="match status" value="1"/>
</dbReference>
<dbReference type="GO" id="GO:0003677">
    <property type="term" value="F:DNA binding"/>
    <property type="evidence" value="ECO:0007669"/>
    <property type="project" value="UniProtKB-KW"/>
</dbReference>
<organism evidence="2 3">
    <name type="scientific">Salinibacter ruber</name>
    <dbReference type="NCBI Taxonomy" id="146919"/>
    <lineage>
        <taxon>Bacteria</taxon>
        <taxon>Pseudomonadati</taxon>
        <taxon>Rhodothermota</taxon>
        <taxon>Rhodothermia</taxon>
        <taxon>Rhodothermales</taxon>
        <taxon>Salinibacteraceae</taxon>
        <taxon>Salinibacter</taxon>
    </lineage>
</organism>
<dbReference type="InterPro" id="IPR010982">
    <property type="entry name" value="Lambda_DNA-bd_dom_sf"/>
</dbReference>
<dbReference type="Pfam" id="PF01381">
    <property type="entry name" value="HTH_3"/>
    <property type="match status" value="1"/>
</dbReference>
<dbReference type="SUPFAM" id="SSF47413">
    <property type="entry name" value="lambda repressor-like DNA-binding domains"/>
    <property type="match status" value="1"/>
</dbReference>
<gene>
    <name evidence="2" type="ORF">GGQ01_003370</name>
</gene>
<accession>A0A9X3A0I8</accession>
<dbReference type="RefSeq" id="WP_259091439.1">
    <property type="nucleotide sequence ID" value="NZ_JANTZY010000045.1"/>
</dbReference>
<dbReference type="CDD" id="cd00093">
    <property type="entry name" value="HTH_XRE"/>
    <property type="match status" value="1"/>
</dbReference>